<sequence length="346" mass="39125">MIKVGDRVKFLNDVGGGIVTGFLGKNMVKVENEDGFEVPYPVSQLLNVDAPELNRGGVSVTQPVEETPKEEPVQQKAPKGKIVKGKESPDFYFCFVPEDSKNPLAGDIELHLVNDSNFTVLFRYAHVNEGSYQTVSHGTIEPNSKEELEAIGQADFSELPEYSFQLIYFRDGEKDANAPITKKFRVNPVKFYKEKSFRANSFFSENALVYQISENILDTEIDKLTNDDLRKVIKAKEKKDPSPVVAHKKQAEIVEVDLHISQLIDNTTGLSNREILDIQMEKVEREMHLAIESRVKRIVFIHGVGQGVLKQEVAKLLKSKFSKYSFQDASFQEYGYGATMVILRRK</sequence>
<dbReference type="InterPro" id="IPR036781">
    <property type="entry name" value="Smr_assoc-like_sf"/>
</dbReference>
<proteinExistence type="predicted"/>
<dbReference type="AlphaFoldDB" id="A0A1M4SJT0"/>
<dbReference type="Proteomes" id="UP000184164">
    <property type="component" value="Unassembled WGS sequence"/>
</dbReference>
<evidence type="ECO:0000256" key="1">
    <source>
        <dbReference type="SAM" id="MobiDB-lite"/>
    </source>
</evidence>
<evidence type="ECO:0000313" key="4">
    <source>
        <dbReference type="Proteomes" id="UP000184164"/>
    </source>
</evidence>
<evidence type="ECO:0000259" key="2">
    <source>
        <dbReference type="PROSITE" id="PS50828"/>
    </source>
</evidence>
<dbReference type="Pfam" id="PF01713">
    <property type="entry name" value="Smr"/>
    <property type="match status" value="1"/>
</dbReference>
<dbReference type="OrthoDB" id="1524810at2"/>
<dbReference type="Gene3D" id="3.30.1370.110">
    <property type="match status" value="1"/>
</dbReference>
<reference evidence="3 4" key="1">
    <citation type="submission" date="2016-11" db="EMBL/GenBank/DDBJ databases">
        <authorList>
            <person name="Jaros S."/>
            <person name="Januszkiewicz K."/>
            <person name="Wedrychowicz H."/>
        </authorList>
    </citation>
    <scope>NUCLEOTIDE SEQUENCE [LARGE SCALE GENOMIC DNA]</scope>
    <source>
        <strain evidence="3 4">DSM 26910</strain>
    </source>
</reference>
<organism evidence="3 4">
    <name type="scientific">Mariniphaga anaerophila</name>
    <dbReference type="NCBI Taxonomy" id="1484053"/>
    <lineage>
        <taxon>Bacteria</taxon>
        <taxon>Pseudomonadati</taxon>
        <taxon>Bacteroidota</taxon>
        <taxon>Bacteroidia</taxon>
        <taxon>Marinilabiliales</taxon>
        <taxon>Prolixibacteraceae</taxon>
        <taxon>Mariniphaga</taxon>
    </lineage>
</organism>
<keyword evidence="4" id="KW-1185">Reference proteome</keyword>
<dbReference type="InterPro" id="IPR002625">
    <property type="entry name" value="Smr_dom"/>
</dbReference>
<dbReference type="PROSITE" id="PS50828">
    <property type="entry name" value="SMR"/>
    <property type="match status" value="1"/>
</dbReference>
<name>A0A1M4SJT0_9BACT</name>
<dbReference type="InterPro" id="IPR018598">
    <property type="entry name" value="DUF2027"/>
</dbReference>
<feature type="region of interest" description="Disordered" evidence="1">
    <location>
        <begin position="61"/>
        <end position="80"/>
    </location>
</feature>
<dbReference type="STRING" id="1484053.SAMN05444274_10153"/>
<protein>
    <submittedName>
        <fullName evidence="3">Smr domain-containing protein</fullName>
    </submittedName>
</protein>
<feature type="domain" description="Smr" evidence="2">
    <location>
        <begin position="280"/>
        <end position="344"/>
    </location>
</feature>
<evidence type="ECO:0000313" key="3">
    <source>
        <dbReference type="EMBL" id="SHE32445.1"/>
    </source>
</evidence>
<dbReference type="EMBL" id="FQUM01000001">
    <property type="protein sequence ID" value="SHE32445.1"/>
    <property type="molecule type" value="Genomic_DNA"/>
</dbReference>
<accession>A0A1M4SJT0</accession>
<dbReference type="SUPFAM" id="SSF158949">
    <property type="entry name" value="Smr-associated domain-like"/>
    <property type="match status" value="1"/>
</dbReference>
<dbReference type="Gene3D" id="2.60.40.1600">
    <property type="entry name" value="Smr-associated-like"/>
    <property type="match status" value="1"/>
</dbReference>
<dbReference type="Pfam" id="PF09640">
    <property type="entry name" value="DUF2027"/>
    <property type="match status" value="1"/>
</dbReference>
<dbReference type="InterPro" id="IPR036063">
    <property type="entry name" value="Smr_dom_sf"/>
</dbReference>
<dbReference type="RefSeq" id="WP_072997883.1">
    <property type="nucleotide sequence ID" value="NZ_FQUM01000001.1"/>
</dbReference>
<gene>
    <name evidence="3" type="ORF">SAMN05444274_10153</name>
</gene>